<dbReference type="InterPro" id="IPR058548">
    <property type="entry name" value="MlaB-like_STAS"/>
</dbReference>
<evidence type="ECO:0000313" key="3">
    <source>
        <dbReference type="Proteomes" id="UP000466794"/>
    </source>
</evidence>
<organism evidence="2 3">
    <name type="scientific">Nocardia terrae</name>
    <dbReference type="NCBI Taxonomy" id="2675851"/>
    <lineage>
        <taxon>Bacteria</taxon>
        <taxon>Bacillati</taxon>
        <taxon>Actinomycetota</taxon>
        <taxon>Actinomycetes</taxon>
        <taxon>Mycobacteriales</taxon>
        <taxon>Nocardiaceae</taxon>
        <taxon>Nocardia</taxon>
    </lineage>
</organism>
<feature type="domain" description="STAS" evidence="1">
    <location>
        <begin position="33"/>
        <end position="95"/>
    </location>
</feature>
<dbReference type="CDD" id="cd07043">
    <property type="entry name" value="STAS_anti-anti-sigma_factors"/>
    <property type="match status" value="1"/>
</dbReference>
<protein>
    <submittedName>
        <fullName evidence="2">STAS domain-containing protein</fullName>
    </submittedName>
</protein>
<dbReference type="InterPro" id="IPR036513">
    <property type="entry name" value="STAS_dom_sf"/>
</dbReference>
<gene>
    <name evidence="2" type="ORF">GPX89_35985</name>
</gene>
<accession>A0A7K1V7J3</accession>
<dbReference type="Proteomes" id="UP000466794">
    <property type="component" value="Unassembled WGS sequence"/>
</dbReference>
<dbReference type="Gene3D" id="3.30.750.24">
    <property type="entry name" value="STAS domain"/>
    <property type="match status" value="1"/>
</dbReference>
<reference evidence="2 3" key="1">
    <citation type="submission" date="2019-12" db="EMBL/GenBank/DDBJ databases">
        <title>Nocardia sp. nov. ET3-3 isolated from soil.</title>
        <authorList>
            <person name="Kanchanasin P."/>
            <person name="Tanasupawat S."/>
            <person name="Yuki M."/>
            <person name="Kudo T."/>
        </authorList>
    </citation>
    <scope>NUCLEOTIDE SEQUENCE [LARGE SCALE GENOMIC DNA]</scope>
    <source>
        <strain evidence="2 3">ET3-3</strain>
    </source>
</reference>
<proteinExistence type="predicted"/>
<dbReference type="PROSITE" id="PS50801">
    <property type="entry name" value="STAS"/>
    <property type="match status" value="1"/>
</dbReference>
<comment type="caution">
    <text evidence="2">The sequence shown here is derived from an EMBL/GenBank/DDBJ whole genome shotgun (WGS) entry which is preliminary data.</text>
</comment>
<evidence type="ECO:0000259" key="1">
    <source>
        <dbReference type="PROSITE" id="PS50801"/>
    </source>
</evidence>
<dbReference type="InterPro" id="IPR002645">
    <property type="entry name" value="STAS_dom"/>
</dbReference>
<dbReference type="SUPFAM" id="SSF52091">
    <property type="entry name" value="SpoIIaa-like"/>
    <property type="match status" value="1"/>
</dbReference>
<evidence type="ECO:0000313" key="2">
    <source>
        <dbReference type="EMBL" id="MVU82620.1"/>
    </source>
</evidence>
<sequence>MKALVPIMITSRSARDQLSAAAISSNQPPRCAFTGELDICNCDSFRAQLSDSLPIGGALVVDLHAVTFFSLNALQVLLEVQRLAEVRQCDLMVVGSRCVDRVLDVTGAAAEFTLLHYIPN</sequence>
<keyword evidence="3" id="KW-1185">Reference proteome</keyword>
<dbReference type="EMBL" id="WRPP01000010">
    <property type="protein sequence ID" value="MVU82620.1"/>
    <property type="molecule type" value="Genomic_DNA"/>
</dbReference>
<name>A0A7K1V7J3_9NOCA</name>
<dbReference type="AlphaFoldDB" id="A0A7K1V7J3"/>
<dbReference type="Pfam" id="PF13466">
    <property type="entry name" value="STAS_2"/>
    <property type="match status" value="1"/>
</dbReference>